<evidence type="ECO:0000256" key="2">
    <source>
        <dbReference type="SAM" id="SignalP"/>
    </source>
</evidence>
<proteinExistence type="predicted"/>
<feature type="region of interest" description="Disordered" evidence="1">
    <location>
        <begin position="86"/>
        <end position="111"/>
    </location>
</feature>
<reference evidence="3 4" key="1">
    <citation type="submission" date="2020-08" db="EMBL/GenBank/DDBJ databases">
        <title>Acidobacteriota in marine sediments use diverse sulfur dissimilation pathways.</title>
        <authorList>
            <person name="Wasmund K."/>
        </authorList>
    </citation>
    <scope>NUCLEOTIDE SEQUENCE [LARGE SCALE GENOMIC DNA]</scope>
    <source>
        <strain evidence="3">MAG AM4</strain>
    </source>
</reference>
<keyword evidence="2" id="KW-0732">Signal</keyword>
<name>A0A8J6Y599_9BACT</name>
<sequence length="297" mass="31163">MNQQQIGCLIIAILFLSVGAAGAGDRPGEWTLLTTYSSGDFGTDTVVDSSSMIVRYAIGNRWRLQVDLPMIRSEFAYGVVNTGAGPAPIGPEEEMRRRGSGPGSGQGSGGSLPVMAAVYESDTGWNQGVGDVRIGLSRRLAGGGVRLFRFDAELNTKLPTAEEADGLGTGETDVRLGLAGDYKFWSATMFAGAGFNRLGDPWWGELNDVVDLYAGIESDPIAGGRLILSGWVSALQEVVDGAGDLASVGAGLRTTGKYRWYAQVATGVRDASPDTAVLVGLAFGTDGGERFRRGGLK</sequence>
<feature type="chain" id="PRO_5035254074" description="Transporter" evidence="2">
    <location>
        <begin position="24"/>
        <end position="297"/>
    </location>
</feature>
<dbReference type="EMBL" id="JACXWD010000030">
    <property type="protein sequence ID" value="MBD3868394.1"/>
    <property type="molecule type" value="Genomic_DNA"/>
</dbReference>
<evidence type="ECO:0000313" key="3">
    <source>
        <dbReference type="EMBL" id="MBD3868394.1"/>
    </source>
</evidence>
<organism evidence="3 4">
    <name type="scientific">Candidatus Polarisedimenticola svalbardensis</name>
    <dbReference type="NCBI Taxonomy" id="2886004"/>
    <lineage>
        <taxon>Bacteria</taxon>
        <taxon>Pseudomonadati</taxon>
        <taxon>Acidobacteriota</taxon>
        <taxon>Candidatus Polarisedimenticolia</taxon>
        <taxon>Candidatus Polarisedimenticolales</taxon>
        <taxon>Candidatus Polarisedimenticolaceae</taxon>
        <taxon>Candidatus Polarisedimenticola</taxon>
    </lineage>
</organism>
<comment type="caution">
    <text evidence="3">The sequence shown here is derived from an EMBL/GenBank/DDBJ whole genome shotgun (WGS) entry which is preliminary data.</text>
</comment>
<dbReference type="Proteomes" id="UP000648239">
    <property type="component" value="Unassembled WGS sequence"/>
</dbReference>
<accession>A0A8J6Y599</accession>
<evidence type="ECO:0008006" key="5">
    <source>
        <dbReference type="Google" id="ProtNLM"/>
    </source>
</evidence>
<protein>
    <recommendedName>
        <fullName evidence="5">Transporter</fullName>
    </recommendedName>
</protein>
<feature type="signal peptide" evidence="2">
    <location>
        <begin position="1"/>
        <end position="23"/>
    </location>
</feature>
<evidence type="ECO:0000256" key="1">
    <source>
        <dbReference type="SAM" id="MobiDB-lite"/>
    </source>
</evidence>
<gene>
    <name evidence="3" type="ORF">IFK94_09740</name>
</gene>
<evidence type="ECO:0000313" key="4">
    <source>
        <dbReference type="Proteomes" id="UP000648239"/>
    </source>
</evidence>
<dbReference type="AlphaFoldDB" id="A0A8J6Y599"/>
<feature type="compositionally biased region" description="Gly residues" evidence="1">
    <location>
        <begin position="100"/>
        <end position="110"/>
    </location>
</feature>